<protein>
    <submittedName>
        <fullName evidence="3">Dynein heavy chain 1, axonemal</fullName>
    </submittedName>
</protein>
<evidence type="ECO:0000256" key="1">
    <source>
        <dbReference type="SAM" id="Coils"/>
    </source>
</evidence>
<sequence length="259" mass="28869">MAIAEEARIKVEQEQALAKELAVKTTAIAEDAQRDLDAAMPALIAAENALKELNRNDIVEVKALKNPPAGVVLVIESLCAVFDVKPLKEPGQKFGEKILNYWKPGSALLTDPTAFLDSLMNFDKDSITETSIKTLKRYVDNPDYQPEKIKKVSKACMSLCMWVHAMYKYYHINQAVAPKKEALERAKAELAAVEAMVAAARAKMRALLKGLAKLNAYLAEKQEESRKMEQDIQACMDRMDRANRSKGYLMMAPHTVVVL</sequence>
<dbReference type="GO" id="GO:0007018">
    <property type="term" value="P:microtubule-based movement"/>
    <property type="evidence" value="ECO:0007669"/>
    <property type="project" value="InterPro"/>
</dbReference>
<name>A0A4C1SVF9_EUMVA</name>
<proteinExistence type="predicted"/>
<keyword evidence="4" id="KW-1185">Reference proteome</keyword>
<dbReference type="EMBL" id="BGZK01000016">
    <property type="protein sequence ID" value="GBP05198.1"/>
    <property type="molecule type" value="Genomic_DNA"/>
</dbReference>
<dbReference type="AlphaFoldDB" id="A0A4C1SVF9"/>
<dbReference type="OrthoDB" id="424310at2759"/>
<feature type="coiled-coil region" evidence="1">
    <location>
        <begin position="183"/>
        <end position="238"/>
    </location>
</feature>
<organism evidence="3 4">
    <name type="scientific">Eumeta variegata</name>
    <name type="common">Bagworm moth</name>
    <name type="synonym">Eumeta japonica</name>
    <dbReference type="NCBI Taxonomy" id="151549"/>
    <lineage>
        <taxon>Eukaryota</taxon>
        <taxon>Metazoa</taxon>
        <taxon>Ecdysozoa</taxon>
        <taxon>Arthropoda</taxon>
        <taxon>Hexapoda</taxon>
        <taxon>Insecta</taxon>
        <taxon>Pterygota</taxon>
        <taxon>Neoptera</taxon>
        <taxon>Endopterygota</taxon>
        <taxon>Lepidoptera</taxon>
        <taxon>Glossata</taxon>
        <taxon>Ditrysia</taxon>
        <taxon>Tineoidea</taxon>
        <taxon>Psychidae</taxon>
        <taxon>Oiketicinae</taxon>
        <taxon>Eumeta</taxon>
    </lineage>
</organism>
<dbReference type="Proteomes" id="UP000299102">
    <property type="component" value="Unassembled WGS sequence"/>
</dbReference>
<dbReference type="PANTHER" id="PTHR45703">
    <property type="entry name" value="DYNEIN HEAVY CHAIN"/>
    <property type="match status" value="1"/>
</dbReference>
<accession>A0A4C1SVF9</accession>
<dbReference type="STRING" id="151549.A0A4C1SVF9"/>
<dbReference type="GO" id="GO:0030286">
    <property type="term" value="C:dynein complex"/>
    <property type="evidence" value="ECO:0007669"/>
    <property type="project" value="InterPro"/>
</dbReference>
<gene>
    <name evidence="3" type="primary">DNAH1</name>
    <name evidence="3" type="ORF">EVAR_3497_1</name>
</gene>
<keyword evidence="1" id="KW-0175">Coiled coil</keyword>
<dbReference type="InterPro" id="IPR026983">
    <property type="entry name" value="DHC"/>
</dbReference>
<feature type="domain" description="Dynein heavy chain coiled coil stalk" evidence="2">
    <location>
        <begin position="10"/>
        <end position="249"/>
    </location>
</feature>
<dbReference type="PANTHER" id="PTHR45703:SF28">
    <property type="entry name" value="DYNEINS HEAVY CHAIN"/>
    <property type="match status" value="1"/>
</dbReference>
<dbReference type="Pfam" id="PF12777">
    <property type="entry name" value="MT"/>
    <property type="match status" value="1"/>
</dbReference>
<dbReference type="InterPro" id="IPR024743">
    <property type="entry name" value="Dynein_HC_stalk"/>
</dbReference>
<dbReference type="Gene3D" id="1.20.920.20">
    <property type="match status" value="1"/>
</dbReference>
<dbReference type="GO" id="GO:0045505">
    <property type="term" value="F:dynein intermediate chain binding"/>
    <property type="evidence" value="ECO:0007669"/>
    <property type="project" value="InterPro"/>
</dbReference>
<evidence type="ECO:0000313" key="3">
    <source>
        <dbReference type="EMBL" id="GBP05198.1"/>
    </source>
</evidence>
<evidence type="ECO:0000313" key="4">
    <source>
        <dbReference type="Proteomes" id="UP000299102"/>
    </source>
</evidence>
<comment type="caution">
    <text evidence="3">The sequence shown here is derived from an EMBL/GenBank/DDBJ whole genome shotgun (WGS) entry which is preliminary data.</text>
</comment>
<reference evidence="3 4" key="1">
    <citation type="journal article" date="2019" name="Commun. Biol.">
        <title>The bagworm genome reveals a unique fibroin gene that provides high tensile strength.</title>
        <authorList>
            <person name="Kono N."/>
            <person name="Nakamura H."/>
            <person name="Ohtoshi R."/>
            <person name="Tomita M."/>
            <person name="Numata K."/>
            <person name="Arakawa K."/>
        </authorList>
    </citation>
    <scope>NUCLEOTIDE SEQUENCE [LARGE SCALE GENOMIC DNA]</scope>
</reference>
<evidence type="ECO:0000259" key="2">
    <source>
        <dbReference type="Pfam" id="PF12777"/>
    </source>
</evidence>
<dbReference type="GO" id="GO:0051959">
    <property type="term" value="F:dynein light intermediate chain binding"/>
    <property type="evidence" value="ECO:0007669"/>
    <property type="project" value="InterPro"/>
</dbReference>